<dbReference type="EMBL" id="PQFZ01000003">
    <property type="protein sequence ID" value="POR54213.1"/>
    <property type="molecule type" value="Genomic_DNA"/>
</dbReference>
<reference evidence="1 2" key="1">
    <citation type="submission" date="2018-01" db="EMBL/GenBank/DDBJ databases">
        <title>Genomic Encyclopedia of Type Strains, Phase III (KMG-III): the genomes of soil and plant-associated and newly described type strains.</title>
        <authorList>
            <person name="Whitman W."/>
        </authorList>
    </citation>
    <scope>NUCLEOTIDE SEQUENCE [LARGE SCALE GENOMIC DNA]</scope>
    <source>
        <strain evidence="1 2">1131</strain>
    </source>
</reference>
<keyword evidence="2" id="KW-1185">Reference proteome</keyword>
<evidence type="ECO:0000313" key="1">
    <source>
        <dbReference type="EMBL" id="POR54213.1"/>
    </source>
</evidence>
<evidence type="ECO:0000313" key="2">
    <source>
        <dbReference type="Proteomes" id="UP000236919"/>
    </source>
</evidence>
<proteinExistence type="predicted"/>
<dbReference type="OrthoDB" id="9955191at2"/>
<organism evidence="1 2">
    <name type="scientific">Bosea psychrotolerans</name>
    <dbReference type="NCBI Taxonomy" id="1871628"/>
    <lineage>
        <taxon>Bacteria</taxon>
        <taxon>Pseudomonadati</taxon>
        <taxon>Pseudomonadota</taxon>
        <taxon>Alphaproteobacteria</taxon>
        <taxon>Hyphomicrobiales</taxon>
        <taxon>Boseaceae</taxon>
        <taxon>Bosea</taxon>
    </lineage>
</organism>
<name>A0A2S4MHI2_9HYPH</name>
<dbReference type="RefSeq" id="WP_103717391.1">
    <property type="nucleotide sequence ID" value="NZ_PQFZ01000003.1"/>
</dbReference>
<dbReference type="Proteomes" id="UP000236919">
    <property type="component" value="Unassembled WGS sequence"/>
</dbReference>
<accession>A0A2S4MHI2</accession>
<comment type="caution">
    <text evidence="1">The sequence shown here is derived from an EMBL/GenBank/DDBJ whole genome shotgun (WGS) entry which is preliminary data.</text>
</comment>
<gene>
    <name evidence="1" type="ORF">CYD53_103316</name>
</gene>
<dbReference type="AlphaFoldDB" id="A0A2S4MHI2"/>
<sequence>MAYGVDLTLAILRECQEFEDAKSSRTQTVRFARENGAAVAQNRRAPRGEGKTTELQRRISVVLTIKSFP</sequence>
<protein>
    <submittedName>
        <fullName evidence="1">Uncharacterized protein</fullName>
    </submittedName>
</protein>